<comment type="caution">
    <text evidence="3">The sequence shown here is derived from an EMBL/GenBank/DDBJ whole genome shotgun (WGS) entry which is preliminary data.</text>
</comment>
<dbReference type="RefSeq" id="WP_388387162.1">
    <property type="nucleotide sequence ID" value="NZ_JBEYGJ010000026.1"/>
</dbReference>
<evidence type="ECO:0000313" key="4">
    <source>
        <dbReference type="Proteomes" id="UP001601288"/>
    </source>
</evidence>
<proteinExistence type="predicted"/>
<organism evidence="3 4">
    <name type="scientific">Streptomyces massasporeus</name>
    <dbReference type="NCBI Taxonomy" id="67324"/>
    <lineage>
        <taxon>Bacteria</taxon>
        <taxon>Bacillati</taxon>
        <taxon>Actinomycetota</taxon>
        <taxon>Actinomycetes</taxon>
        <taxon>Kitasatosporales</taxon>
        <taxon>Streptomycetaceae</taxon>
        <taxon>Streptomyces</taxon>
    </lineage>
</organism>
<feature type="compositionally biased region" description="Basic and acidic residues" evidence="1">
    <location>
        <begin position="33"/>
        <end position="52"/>
    </location>
</feature>
<dbReference type="InterPro" id="IPR029058">
    <property type="entry name" value="AB_hydrolase_fold"/>
</dbReference>
<evidence type="ECO:0000256" key="1">
    <source>
        <dbReference type="SAM" id="MobiDB-lite"/>
    </source>
</evidence>
<keyword evidence="3" id="KW-0378">Hydrolase</keyword>
<evidence type="ECO:0000259" key="2">
    <source>
        <dbReference type="Pfam" id="PF12697"/>
    </source>
</evidence>
<dbReference type="EMBL" id="JBIAFP010000007">
    <property type="protein sequence ID" value="MFE9225855.1"/>
    <property type="molecule type" value="Genomic_DNA"/>
</dbReference>
<feature type="compositionally biased region" description="Basic residues" evidence="1">
    <location>
        <begin position="1"/>
        <end position="14"/>
    </location>
</feature>
<sequence length="141" mass="15276">MRARGIRRARRRFHAERTAPGRSTARAAPDYARTPDHRGREERDGADAGKRVPDTLEALEALARLAGAVPVVLVGHSMGGRAALRAAGHPQVRALLALAPWWPPGEPAQPLTGRRLVVPHGERDRITAPASRVPNLTGQYN</sequence>
<name>A0ABW6LBL4_9ACTN</name>
<reference evidence="3 4" key="1">
    <citation type="submission" date="2024-10" db="EMBL/GenBank/DDBJ databases">
        <title>The Natural Products Discovery Center: Release of the First 8490 Sequenced Strains for Exploring Actinobacteria Biosynthetic Diversity.</title>
        <authorList>
            <person name="Kalkreuter E."/>
            <person name="Kautsar S.A."/>
            <person name="Yang D."/>
            <person name="Bader C.D."/>
            <person name="Teijaro C.N."/>
            <person name="Fluegel L."/>
            <person name="Davis C.M."/>
            <person name="Simpson J.R."/>
            <person name="Lauterbach L."/>
            <person name="Steele A.D."/>
            <person name="Gui C."/>
            <person name="Meng S."/>
            <person name="Li G."/>
            <person name="Viehrig K."/>
            <person name="Ye F."/>
            <person name="Su P."/>
            <person name="Kiefer A.F."/>
            <person name="Nichols A."/>
            <person name="Cepeda A.J."/>
            <person name="Yan W."/>
            <person name="Fan B."/>
            <person name="Jiang Y."/>
            <person name="Adhikari A."/>
            <person name="Zheng C.-J."/>
            <person name="Schuster L."/>
            <person name="Cowan T.M."/>
            <person name="Smanski M.J."/>
            <person name="Chevrette M.G."/>
            <person name="De Carvalho L.P.S."/>
            <person name="Shen B."/>
        </authorList>
    </citation>
    <scope>NUCLEOTIDE SEQUENCE [LARGE SCALE GENOMIC DNA]</scope>
    <source>
        <strain evidence="3 4">NPDC007066</strain>
    </source>
</reference>
<gene>
    <name evidence="3" type="ORF">ACFYM3_14705</name>
</gene>
<dbReference type="Gene3D" id="3.40.50.1820">
    <property type="entry name" value="alpha/beta hydrolase"/>
    <property type="match status" value="1"/>
</dbReference>
<evidence type="ECO:0000313" key="3">
    <source>
        <dbReference type="EMBL" id="MFE9225855.1"/>
    </source>
</evidence>
<dbReference type="SUPFAM" id="SSF53474">
    <property type="entry name" value="alpha/beta-Hydrolases"/>
    <property type="match status" value="1"/>
</dbReference>
<accession>A0ABW6LBL4</accession>
<feature type="region of interest" description="Disordered" evidence="1">
    <location>
        <begin position="1"/>
        <end position="52"/>
    </location>
</feature>
<keyword evidence="4" id="KW-1185">Reference proteome</keyword>
<dbReference type="GO" id="GO:0016787">
    <property type="term" value="F:hydrolase activity"/>
    <property type="evidence" value="ECO:0007669"/>
    <property type="project" value="UniProtKB-KW"/>
</dbReference>
<protein>
    <submittedName>
        <fullName evidence="3">Alpha/beta fold hydrolase</fullName>
    </submittedName>
</protein>
<feature type="domain" description="AB hydrolase-1" evidence="2">
    <location>
        <begin position="34"/>
        <end position="119"/>
    </location>
</feature>
<dbReference type="Proteomes" id="UP001601288">
    <property type="component" value="Unassembled WGS sequence"/>
</dbReference>
<dbReference type="Pfam" id="PF12697">
    <property type="entry name" value="Abhydrolase_6"/>
    <property type="match status" value="1"/>
</dbReference>
<dbReference type="InterPro" id="IPR000073">
    <property type="entry name" value="AB_hydrolase_1"/>
</dbReference>